<dbReference type="InterPro" id="IPR007757">
    <property type="entry name" value="MT-A70-like"/>
</dbReference>
<name>A0A6M3L5X5_9ZZZZ</name>
<evidence type="ECO:0000256" key="3">
    <source>
        <dbReference type="ARBA" id="ARBA00022691"/>
    </source>
</evidence>
<accession>A0A6M3L5X5</accession>
<dbReference type="GO" id="GO:0032259">
    <property type="term" value="P:methylation"/>
    <property type="evidence" value="ECO:0007669"/>
    <property type="project" value="UniProtKB-KW"/>
</dbReference>
<organism evidence="4">
    <name type="scientific">viral metagenome</name>
    <dbReference type="NCBI Taxonomy" id="1070528"/>
    <lineage>
        <taxon>unclassified sequences</taxon>
        <taxon>metagenomes</taxon>
        <taxon>organismal metagenomes</taxon>
    </lineage>
</organism>
<reference evidence="4" key="1">
    <citation type="submission" date="2020-03" db="EMBL/GenBank/DDBJ databases">
        <title>The deep terrestrial virosphere.</title>
        <authorList>
            <person name="Holmfeldt K."/>
            <person name="Nilsson E."/>
            <person name="Simone D."/>
            <person name="Lopez-Fernandez M."/>
            <person name="Wu X."/>
            <person name="de Brujin I."/>
            <person name="Lundin D."/>
            <person name="Andersson A."/>
            <person name="Bertilsson S."/>
            <person name="Dopson M."/>
        </authorList>
    </citation>
    <scope>NUCLEOTIDE SEQUENCE</scope>
    <source>
        <strain evidence="4">MM415B02654</strain>
    </source>
</reference>
<protein>
    <submittedName>
        <fullName evidence="4">Putative methyltransferase</fullName>
    </submittedName>
</protein>
<evidence type="ECO:0000256" key="1">
    <source>
        <dbReference type="ARBA" id="ARBA00022603"/>
    </source>
</evidence>
<keyword evidence="3" id="KW-0949">S-adenosyl-L-methionine</keyword>
<dbReference type="EMBL" id="MT142811">
    <property type="protein sequence ID" value="QJA88911.1"/>
    <property type="molecule type" value="Genomic_DNA"/>
</dbReference>
<dbReference type="PANTHER" id="PTHR12829:SF7">
    <property type="entry name" value="N6-ADENOSINE-METHYLTRANSFERASE CATALYTIC SUBUNIT"/>
    <property type="match status" value="1"/>
</dbReference>
<dbReference type="InterPro" id="IPR029063">
    <property type="entry name" value="SAM-dependent_MTases_sf"/>
</dbReference>
<dbReference type="GO" id="GO:0001734">
    <property type="term" value="F:mRNA m(6)A methyltransferase activity"/>
    <property type="evidence" value="ECO:0007669"/>
    <property type="project" value="UniProtKB-ARBA"/>
</dbReference>
<dbReference type="AlphaFoldDB" id="A0A6M3L5X5"/>
<dbReference type="PROSITE" id="PS51143">
    <property type="entry name" value="MT_A70"/>
    <property type="match status" value="1"/>
</dbReference>
<sequence length="174" mass="20083">MKKYQTILADPPWEQTMAGKYRTRHRRITELAYPTMTVDDICKLPVGDIAGVGCHLWLWTTNQFLPAGFKVMEAWGFKYLAPITWVKPSGCGNWFVSVTQTLLFGYKEKCIFPLARYKSTVVSTSIPKRHSQKPDVFYDLIESISPEPRIELFSRAKRLGWDCWGNEVESDIEL</sequence>
<dbReference type="PANTHER" id="PTHR12829">
    <property type="entry name" value="N6-ADENOSINE-METHYLTRANSFERASE"/>
    <property type="match status" value="1"/>
</dbReference>
<proteinExistence type="predicted"/>
<dbReference type="Pfam" id="PF05063">
    <property type="entry name" value="MT-A70"/>
    <property type="match status" value="1"/>
</dbReference>
<keyword evidence="2 4" id="KW-0808">Transferase</keyword>
<evidence type="ECO:0000313" key="4">
    <source>
        <dbReference type="EMBL" id="QJA88911.1"/>
    </source>
</evidence>
<gene>
    <name evidence="4" type="ORF">MM415B02654_0006</name>
</gene>
<evidence type="ECO:0000256" key="2">
    <source>
        <dbReference type="ARBA" id="ARBA00022679"/>
    </source>
</evidence>
<dbReference type="SUPFAM" id="SSF53335">
    <property type="entry name" value="S-adenosyl-L-methionine-dependent methyltransferases"/>
    <property type="match status" value="1"/>
</dbReference>
<keyword evidence="1 4" id="KW-0489">Methyltransferase</keyword>